<dbReference type="EMBL" id="CAJFCW020000004">
    <property type="protein sequence ID" value="CAG9110085.1"/>
    <property type="molecule type" value="Genomic_DNA"/>
</dbReference>
<dbReference type="AlphaFoldDB" id="A0A811KSA0"/>
<feature type="transmembrane region" description="Helical" evidence="1">
    <location>
        <begin position="43"/>
        <end position="61"/>
    </location>
</feature>
<sequence length="127" mass="14668">MEYMSIGFIRTLLNSKLLTDDDRILVEDALTDSAMKFPSNYKFMAILVGLFSICTGTMWWAEQNADLFTYNLMTGITITFVFVVSVGFFPVLLVPLAYYGIRRWEKADHTIHLFLAGLKRRENYIYG</sequence>
<protein>
    <submittedName>
        <fullName evidence="2">Uncharacterized protein</fullName>
    </submittedName>
</protein>
<organism evidence="2 3">
    <name type="scientific">Bursaphelenchus okinawaensis</name>
    <dbReference type="NCBI Taxonomy" id="465554"/>
    <lineage>
        <taxon>Eukaryota</taxon>
        <taxon>Metazoa</taxon>
        <taxon>Ecdysozoa</taxon>
        <taxon>Nematoda</taxon>
        <taxon>Chromadorea</taxon>
        <taxon>Rhabditida</taxon>
        <taxon>Tylenchina</taxon>
        <taxon>Tylenchomorpha</taxon>
        <taxon>Aphelenchoidea</taxon>
        <taxon>Aphelenchoididae</taxon>
        <taxon>Bursaphelenchus</taxon>
    </lineage>
</organism>
<name>A0A811KSA0_9BILA</name>
<evidence type="ECO:0000256" key="1">
    <source>
        <dbReference type="SAM" id="Phobius"/>
    </source>
</evidence>
<dbReference type="Proteomes" id="UP000783686">
    <property type="component" value="Unassembled WGS sequence"/>
</dbReference>
<feature type="transmembrane region" description="Helical" evidence="1">
    <location>
        <begin position="73"/>
        <end position="99"/>
    </location>
</feature>
<evidence type="ECO:0000313" key="2">
    <source>
        <dbReference type="EMBL" id="CAD5218339.1"/>
    </source>
</evidence>
<proteinExistence type="predicted"/>
<evidence type="ECO:0000313" key="3">
    <source>
        <dbReference type="Proteomes" id="UP000614601"/>
    </source>
</evidence>
<keyword evidence="1" id="KW-0812">Transmembrane</keyword>
<dbReference type="Proteomes" id="UP000614601">
    <property type="component" value="Unassembled WGS sequence"/>
</dbReference>
<reference evidence="2" key="1">
    <citation type="submission" date="2020-09" db="EMBL/GenBank/DDBJ databases">
        <authorList>
            <person name="Kikuchi T."/>
        </authorList>
    </citation>
    <scope>NUCLEOTIDE SEQUENCE</scope>
    <source>
        <strain evidence="2">SH1</strain>
    </source>
</reference>
<keyword evidence="1" id="KW-0472">Membrane</keyword>
<dbReference type="EMBL" id="CAJFDH010000004">
    <property type="protein sequence ID" value="CAD5218339.1"/>
    <property type="molecule type" value="Genomic_DNA"/>
</dbReference>
<comment type="caution">
    <text evidence="2">The sequence shown here is derived from an EMBL/GenBank/DDBJ whole genome shotgun (WGS) entry which is preliminary data.</text>
</comment>
<keyword evidence="1" id="KW-1133">Transmembrane helix</keyword>
<keyword evidence="3" id="KW-1185">Reference proteome</keyword>
<accession>A0A811KSA0</accession>
<gene>
    <name evidence="2" type="ORF">BOKJ2_LOCUS7549</name>
</gene>
<dbReference type="OrthoDB" id="10361933at2759"/>